<dbReference type="Proteomes" id="UP000016927">
    <property type="component" value="Unassembled WGS sequence"/>
</dbReference>
<dbReference type="VEuPathDB" id="MicrosporidiaDB:NBO_13g0022"/>
<protein>
    <submittedName>
        <fullName evidence="1">Uncharacterized protein</fullName>
    </submittedName>
</protein>
<gene>
    <name evidence="1" type="ORF">NBO_13g0022</name>
</gene>
<sequence length="810" mass="95623">MPHHAQDEDFVFIKKIFDNLQFTPDIAIAKMAKFLVIRFNEEQALENKIVIYNCIRLLISHFELIEMLKLLDQEILSILIGEYGKSKGLPIEDLGLSNFHYKFLGYFTMEEIENMSVAELKIYIKKEINVLKTFTMCNANHFNLEEILNVDTYLRFYLENCTTNMDLLKNLKIIHNPYILFLLFDKLRDDESYCKKRINELSPTDKTSLFILFARDDEWLAKYATEELPSFNFQPKNEHQVLRLINHIGKKFFHFSAVQQLHKSMPKDKKDDLKEIDNFLFEKSMPKILEKCLEEGMRVNISNWMSSKEIYFSLVVEKVPWLNDFHKSDKKKRSQLAEDILVSRESYIFLDYLEKRKVIVDFREKGEIVHDFSIEWLKMFVEENHERIKKIVGDEYISTIITYLNEDDRDILLIVNKEKQNILDQIFKNLTVNNSNNGNNEIEKTKRIKNSEELCPDEEYLATIYDDSYSEDSMFGCFENKTITEFKKPGVLNKFILSRLHDIEGCAKIVADLVMYIYEIENFLRKIVFMIEDENLLSTFIYHFLRLSYSTFPLGPIRRWIDSIGPVLLAAKVREYDLGTLIDNYYSDDLLAGILLRGYSYYLWDPDYEKKFEKIKDGDITFNYENNFKFGVKIKYQLEKINYDYIRKEDFLMEMVMFANSNCPKRKEVVLRCLNVLGFEFYHKYLKEEETKISELIIENPIGNFHLLHKLVEIYFDPHKSTAYKLIDLLIHGQAHGRYVSNLSNSTEVYCLIALHKAEATVRGIIPFKLLRIYLLRIVAAFFPEKAGKSIPKNMSKAKTCCGISLSLFS</sequence>
<dbReference type="AlphaFoldDB" id="R0MKT6"/>
<evidence type="ECO:0000313" key="1">
    <source>
        <dbReference type="EMBL" id="EOB14845.1"/>
    </source>
</evidence>
<reference evidence="1 2" key="1">
    <citation type="journal article" date="2013" name="BMC Genomics">
        <title>Comparative genomics of parasitic silkworm microsporidia reveal an association between genome expansion and host adaptation.</title>
        <authorList>
            <person name="Pan G."/>
            <person name="Xu J."/>
            <person name="Li T."/>
            <person name="Xia Q."/>
            <person name="Liu S.L."/>
            <person name="Zhang G."/>
            <person name="Li S."/>
            <person name="Li C."/>
            <person name="Liu H."/>
            <person name="Yang L."/>
            <person name="Liu T."/>
            <person name="Zhang X."/>
            <person name="Wu Z."/>
            <person name="Fan W."/>
            <person name="Dang X."/>
            <person name="Xiang H."/>
            <person name="Tao M."/>
            <person name="Li Y."/>
            <person name="Hu J."/>
            <person name="Li Z."/>
            <person name="Lin L."/>
            <person name="Luo J."/>
            <person name="Geng L."/>
            <person name="Wang L."/>
            <person name="Long M."/>
            <person name="Wan Y."/>
            <person name="He N."/>
            <person name="Zhang Z."/>
            <person name="Lu C."/>
            <person name="Keeling P.J."/>
            <person name="Wang J."/>
            <person name="Xiang Z."/>
            <person name="Zhou Z."/>
        </authorList>
    </citation>
    <scope>NUCLEOTIDE SEQUENCE [LARGE SCALE GENOMIC DNA]</scope>
    <source>
        <strain evidence="2">CQ1 / CVCC 102059</strain>
    </source>
</reference>
<organism evidence="1 2">
    <name type="scientific">Nosema bombycis (strain CQ1 / CVCC 102059)</name>
    <name type="common">Microsporidian parasite</name>
    <name type="synonym">Pebrine of silkworm</name>
    <dbReference type="NCBI Taxonomy" id="578461"/>
    <lineage>
        <taxon>Eukaryota</taxon>
        <taxon>Fungi</taxon>
        <taxon>Fungi incertae sedis</taxon>
        <taxon>Microsporidia</taxon>
        <taxon>Nosematidae</taxon>
        <taxon>Nosema</taxon>
    </lineage>
</organism>
<keyword evidence="2" id="KW-1185">Reference proteome</keyword>
<dbReference type="EMBL" id="KB908921">
    <property type="protein sequence ID" value="EOB14845.1"/>
    <property type="molecule type" value="Genomic_DNA"/>
</dbReference>
<accession>R0MKT6</accession>
<evidence type="ECO:0000313" key="2">
    <source>
        <dbReference type="Proteomes" id="UP000016927"/>
    </source>
</evidence>
<name>R0MKT6_NOSB1</name>
<proteinExistence type="predicted"/>
<feature type="non-terminal residue" evidence="1">
    <location>
        <position position="810"/>
    </location>
</feature>
<dbReference type="HOGENOM" id="CLU_357184_0_0_1"/>